<keyword evidence="8" id="KW-0511">Multifunctional enzyme</keyword>
<dbReference type="Gene3D" id="1.10.8.50">
    <property type="match status" value="1"/>
</dbReference>
<dbReference type="PROSITE" id="PS51068">
    <property type="entry name" value="FPG_CAT"/>
    <property type="match status" value="1"/>
</dbReference>
<sequence>MPELPEVERARKLVETTCVGYKIAHVDAFEDRIVFTGGITHEDYAKELEGRTITGCSRKGKIFWLELSGDGRLPVMHFGMNGMLMLKGREPDWYMRNPKRPQENKDVWPPPKYVKFLLKLEPQNSSVSKEPQELAYLDSRRLGKLRLVPQPVEDHPPISELGFDPYLALPTIEEFTRLVRARPRSTIKGLIMDQSFSAGVGNWVADEILHLARVHPAIPAGMLTEFQLEAMWTQMKEVVNTAVEANADHSKFPKHWLFTWRWRKGKKDKSRKTKDETGGMRLPDGSPATLKFITVGGRTSAYIEELQKLPDGVVYKEPVGRKRAPSDEVLSSSEGPSAAPEETKVVAKSPRKTLPFDKRAAQKAPKKRQIKEIEDDGSSEMSEMEESKRDDKASKTVEGKPKAFVTVRQHDLPGSRKHFSSWSRPLPSAKPSDASIRVSDNSIVQQPDVAKERKARALVDKAIAPPLVKPSTKSSKKRKITATSADSSDLSSVSGGY</sequence>
<evidence type="ECO:0000256" key="8">
    <source>
        <dbReference type="ARBA" id="ARBA00023268"/>
    </source>
</evidence>
<feature type="region of interest" description="Disordered" evidence="10">
    <location>
        <begin position="320"/>
        <end position="441"/>
    </location>
</feature>
<comment type="similarity">
    <text evidence="2">Belongs to the FPG family.</text>
</comment>
<evidence type="ECO:0000256" key="9">
    <source>
        <dbReference type="ARBA" id="ARBA00023295"/>
    </source>
</evidence>
<dbReference type="GO" id="GO:0008534">
    <property type="term" value="F:oxidized purine nucleobase lesion DNA N-glycosylase activity"/>
    <property type="evidence" value="ECO:0007669"/>
    <property type="project" value="UniProtKB-EC"/>
</dbReference>
<dbReference type="GO" id="GO:0006284">
    <property type="term" value="P:base-excision repair"/>
    <property type="evidence" value="ECO:0007669"/>
    <property type="project" value="InterPro"/>
</dbReference>
<dbReference type="EMBL" id="BLZA01000030">
    <property type="protein sequence ID" value="GHJ88270.1"/>
    <property type="molecule type" value="Genomic_DNA"/>
</dbReference>
<dbReference type="GO" id="GO:0003906">
    <property type="term" value="F:DNA-(apurinic or apyrimidinic site) endonuclease activity"/>
    <property type="evidence" value="ECO:0007669"/>
    <property type="project" value="InterPro"/>
</dbReference>
<feature type="domain" description="Formamidopyrimidine-DNA glycosylase catalytic" evidence="11">
    <location>
        <begin position="2"/>
        <end position="143"/>
    </location>
</feature>
<dbReference type="SUPFAM" id="SSF81624">
    <property type="entry name" value="N-terminal domain of MutM-like DNA repair proteins"/>
    <property type="match status" value="1"/>
</dbReference>
<dbReference type="Proteomes" id="UP000620104">
    <property type="component" value="Unassembled WGS sequence"/>
</dbReference>
<dbReference type="GO" id="GO:0008270">
    <property type="term" value="F:zinc ion binding"/>
    <property type="evidence" value="ECO:0007669"/>
    <property type="project" value="InterPro"/>
</dbReference>
<evidence type="ECO:0000256" key="10">
    <source>
        <dbReference type="SAM" id="MobiDB-lite"/>
    </source>
</evidence>
<evidence type="ECO:0000256" key="5">
    <source>
        <dbReference type="ARBA" id="ARBA00023125"/>
    </source>
</evidence>
<feature type="compositionally biased region" description="Low complexity" evidence="10">
    <location>
        <begin position="481"/>
        <end position="497"/>
    </location>
</feature>
<feature type="compositionally biased region" description="Basic and acidic residues" evidence="10">
    <location>
        <begin position="385"/>
        <end position="401"/>
    </location>
</feature>
<evidence type="ECO:0000256" key="3">
    <source>
        <dbReference type="ARBA" id="ARBA00022763"/>
    </source>
</evidence>
<proteinExistence type="inferred from homology"/>
<keyword evidence="5" id="KW-0238">DNA-binding</keyword>
<protein>
    <recommendedName>
        <fullName evidence="11">Formamidopyrimidine-DNA glycosylase catalytic domain-containing protein</fullName>
    </recommendedName>
</protein>
<evidence type="ECO:0000256" key="7">
    <source>
        <dbReference type="ARBA" id="ARBA00023239"/>
    </source>
</evidence>
<dbReference type="PANTHER" id="PTHR22993">
    <property type="entry name" value="FORMAMIDOPYRIMIDINE-DNA GLYCOSYLASE"/>
    <property type="match status" value="1"/>
</dbReference>
<dbReference type="SUPFAM" id="SSF46946">
    <property type="entry name" value="S13-like H2TH domain"/>
    <property type="match status" value="1"/>
</dbReference>
<keyword evidence="9" id="KW-0326">Glycosidase</keyword>
<evidence type="ECO:0000256" key="1">
    <source>
        <dbReference type="ARBA" id="ARBA00001668"/>
    </source>
</evidence>
<comment type="caution">
    <text evidence="12">The sequence shown here is derived from an EMBL/GenBank/DDBJ whole genome shotgun (WGS) entry which is preliminary data.</text>
</comment>
<evidence type="ECO:0000256" key="2">
    <source>
        <dbReference type="ARBA" id="ARBA00009409"/>
    </source>
</evidence>
<comment type="catalytic activity">
    <reaction evidence="1">
        <text>Hydrolysis of DNA containing ring-opened 7-methylguanine residues, releasing 2,6-diamino-4-hydroxy-5-(N-methyl)formamidopyrimidine.</text>
        <dbReference type="EC" id="3.2.2.23"/>
    </reaction>
</comment>
<feature type="compositionally biased region" description="Acidic residues" evidence="10">
    <location>
        <begin position="373"/>
        <end position="384"/>
    </location>
</feature>
<dbReference type="OrthoDB" id="444592at2759"/>
<evidence type="ECO:0000313" key="12">
    <source>
        <dbReference type="EMBL" id="GHJ88270.1"/>
    </source>
</evidence>
<accession>A0A8H3YG02</accession>
<keyword evidence="4" id="KW-0378">Hydrolase</keyword>
<evidence type="ECO:0000259" key="11">
    <source>
        <dbReference type="PROSITE" id="PS51068"/>
    </source>
</evidence>
<dbReference type="InterPro" id="IPR035937">
    <property type="entry name" value="FPG_N"/>
</dbReference>
<dbReference type="GO" id="GO:0005634">
    <property type="term" value="C:nucleus"/>
    <property type="evidence" value="ECO:0007669"/>
    <property type="project" value="TreeGrafter"/>
</dbReference>
<keyword evidence="13" id="KW-1185">Reference proteome</keyword>
<evidence type="ECO:0000256" key="6">
    <source>
        <dbReference type="ARBA" id="ARBA00023204"/>
    </source>
</evidence>
<organism evidence="12 13">
    <name type="scientific">Naganishia liquefaciens</name>
    <dbReference type="NCBI Taxonomy" id="104408"/>
    <lineage>
        <taxon>Eukaryota</taxon>
        <taxon>Fungi</taxon>
        <taxon>Dikarya</taxon>
        <taxon>Basidiomycota</taxon>
        <taxon>Agaricomycotina</taxon>
        <taxon>Tremellomycetes</taxon>
        <taxon>Filobasidiales</taxon>
        <taxon>Filobasidiaceae</taxon>
        <taxon>Naganishia</taxon>
    </lineage>
</organism>
<reference evidence="12" key="1">
    <citation type="submission" date="2020-07" db="EMBL/GenBank/DDBJ databases">
        <title>Draft Genome Sequence of a Deep-Sea Yeast, Naganishia (Cryptococcus) liquefaciens strain N6.</title>
        <authorList>
            <person name="Han Y.W."/>
            <person name="Kajitani R."/>
            <person name="Morimoto H."/>
            <person name="Parhat M."/>
            <person name="Tsubouchi H."/>
            <person name="Bakenova O."/>
            <person name="Ogata M."/>
            <person name="Argunhan B."/>
            <person name="Aoki R."/>
            <person name="Kajiwara S."/>
            <person name="Itoh T."/>
            <person name="Iwasaki H."/>
        </authorList>
    </citation>
    <scope>NUCLEOTIDE SEQUENCE</scope>
    <source>
        <strain evidence="12">N6</strain>
    </source>
</reference>
<dbReference type="Pfam" id="PF06831">
    <property type="entry name" value="H2TH"/>
    <property type="match status" value="1"/>
</dbReference>
<dbReference type="CDD" id="cd08972">
    <property type="entry name" value="PF_Nei_N"/>
    <property type="match status" value="1"/>
</dbReference>
<keyword evidence="6" id="KW-0234">DNA repair</keyword>
<feature type="region of interest" description="Disordered" evidence="10">
    <location>
        <begin position="464"/>
        <end position="497"/>
    </location>
</feature>
<dbReference type="InterPro" id="IPR015886">
    <property type="entry name" value="H2TH_FPG"/>
</dbReference>
<dbReference type="AlphaFoldDB" id="A0A8H3YG02"/>
<dbReference type="GO" id="GO:0003684">
    <property type="term" value="F:damaged DNA binding"/>
    <property type="evidence" value="ECO:0007669"/>
    <property type="project" value="InterPro"/>
</dbReference>
<feature type="compositionally biased region" description="Low complexity" evidence="10">
    <location>
        <begin position="331"/>
        <end position="340"/>
    </location>
</feature>
<gene>
    <name evidence="12" type="ORF">NliqN6_4672</name>
</gene>
<evidence type="ECO:0000256" key="4">
    <source>
        <dbReference type="ARBA" id="ARBA00022801"/>
    </source>
</evidence>
<dbReference type="Pfam" id="PF01149">
    <property type="entry name" value="Fapy_DNA_glyco"/>
    <property type="match status" value="1"/>
</dbReference>
<dbReference type="PANTHER" id="PTHR22993:SF9">
    <property type="entry name" value="FORMAMIDOPYRIMIDINE-DNA GLYCOSYLASE"/>
    <property type="match status" value="1"/>
</dbReference>
<dbReference type="Gene3D" id="3.20.190.10">
    <property type="entry name" value="MutM-like, N-terminal"/>
    <property type="match status" value="1"/>
</dbReference>
<evidence type="ECO:0000313" key="13">
    <source>
        <dbReference type="Proteomes" id="UP000620104"/>
    </source>
</evidence>
<dbReference type="GO" id="GO:0016829">
    <property type="term" value="F:lyase activity"/>
    <property type="evidence" value="ECO:0007669"/>
    <property type="project" value="UniProtKB-KW"/>
</dbReference>
<keyword evidence="7" id="KW-0456">Lyase</keyword>
<keyword evidence="3" id="KW-0227">DNA damage</keyword>
<name>A0A8H3YG02_9TREE</name>
<dbReference type="SMART" id="SM01232">
    <property type="entry name" value="H2TH"/>
    <property type="match status" value="1"/>
</dbReference>
<dbReference type="InterPro" id="IPR010979">
    <property type="entry name" value="Ribosomal_uS13-like_H2TH"/>
</dbReference>
<dbReference type="InterPro" id="IPR012319">
    <property type="entry name" value="FPG_cat"/>
</dbReference>
<dbReference type="SMART" id="SM00898">
    <property type="entry name" value="Fapy_DNA_glyco"/>
    <property type="match status" value="1"/>
</dbReference>